<sequence>MTYFTIFISLTLMLYNCKKSDDDSSADRHKNDSLSHVQSIQQDTIPTVPPPGRGLPPGQARVEGTVIAVSPEPQDARQTLRLQIRSILGYGPSTPPIPTGDTLDIPLSAEQDTLTRGTVIRARLHHNVSFQKNGKGTAWSLINIE</sequence>
<gene>
    <name evidence="2" type="ORF">SAMN05443144_104204</name>
</gene>
<evidence type="ECO:0000313" key="3">
    <source>
        <dbReference type="Proteomes" id="UP000184041"/>
    </source>
</evidence>
<feature type="compositionally biased region" description="Basic and acidic residues" evidence="1">
    <location>
        <begin position="20"/>
        <end position="33"/>
    </location>
</feature>
<dbReference type="AlphaFoldDB" id="A0A1M4XSG0"/>
<dbReference type="Proteomes" id="UP000184041">
    <property type="component" value="Unassembled WGS sequence"/>
</dbReference>
<feature type="compositionally biased region" description="Polar residues" evidence="1">
    <location>
        <begin position="34"/>
        <end position="45"/>
    </location>
</feature>
<dbReference type="STRING" id="1194090.SAMN05443144_104204"/>
<reference evidence="2 3" key="1">
    <citation type="submission" date="2016-11" db="EMBL/GenBank/DDBJ databases">
        <authorList>
            <person name="Jaros S."/>
            <person name="Januszkiewicz K."/>
            <person name="Wedrychowicz H."/>
        </authorList>
    </citation>
    <scope>NUCLEOTIDE SEQUENCE [LARGE SCALE GENOMIC DNA]</scope>
    <source>
        <strain evidence="2 3">DSM 21986</strain>
    </source>
</reference>
<dbReference type="OrthoDB" id="9912027at2"/>
<name>A0A1M4XSG0_9BACT</name>
<dbReference type="RefSeq" id="WP_073060377.1">
    <property type="nucleotide sequence ID" value="NZ_FQUS01000004.1"/>
</dbReference>
<evidence type="ECO:0000256" key="1">
    <source>
        <dbReference type="SAM" id="MobiDB-lite"/>
    </source>
</evidence>
<accession>A0A1M4XSG0</accession>
<feature type="region of interest" description="Disordered" evidence="1">
    <location>
        <begin position="20"/>
        <end position="59"/>
    </location>
</feature>
<keyword evidence="3" id="KW-1185">Reference proteome</keyword>
<dbReference type="EMBL" id="FQUS01000004">
    <property type="protein sequence ID" value="SHE96401.1"/>
    <property type="molecule type" value="Genomic_DNA"/>
</dbReference>
<evidence type="ECO:0000313" key="2">
    <source>
        <dbReference type="EMBL" id="SHE96401.1"/>
    </source>
</evidence>
<protein>
    <submittedName>
        <fullName evidence="2">Uncharacterized protein</fullName>
    </submittedName>
</protein>
<proteinExistence type="predicted"/>
<organism evidence="2 3">
    <name type="scientific">Fodinibius roseus</name>
    <dbReference type="NCBI Taxonomy" id="1194090"/>
    <lineage>
        <taxon>Bacteria</taxon>
        <taxon>Pseudomonadati</taxon>
        <taxon>Balneolota</taxon>
        <taxon>Balneolia</taxon>
        <taxon>Balneolales</taxon>
        <taxon>Balneolaceae</taxon>
        <taxon>Fodinibius</taxon>
    </lineage>
</organism>